<evidence type="ECO:0000256" key="2">
    <source>
        <dbReference type="ARBA" id="ARBA00022771"/>
    </source>
</evidence>
<feature type="domain" description="Ubiquitin-like" evidence="5">
    <location>
        <begin position="456"/>
        <end position="532"/>
    </location>
</feature>
<dbReference type="EMBL" id="SNRW01001679">
    <property type="protein sequence ID" value="KAA6395456.1"/>
    <property type="molecule type" value="Genomic_DNA"/>
</dbReference>
<dbReference type="SUPFAM" id="SSF54236">
    <property type="entry name" value="Ubiquitin-like"/>
    <property type="match status" value="6"/>
</dbReference>
<dbReference type="SMART" id="SM00213">
    <property type="entry name" value="UBQ"/>
    <property type="match status" value="5"/>
</dbReference>
<dbReference type="SUPFAM" id="SSF57850">
    <property type="entry name" value="RING/U-box"/>
    <property type="match status" value="1"/>
</dbReference>
<dbReference type="CDD" id="cd17039">
    <property type="entry name" value="Ubl_ubiquitin_like"/>
    <property type="match status" value="1"/>
</dbReference>
<dbReference type="PROSITE" id="PS50089">
    <property type="entry name" value="ZF_RING_2"/>
    <property type="match status" value="1"/>
</dbReference>
<dbReference type="AlphaFoldDB" id="A0A5J4WLF2"/>
<comment type="caution">
    <text evidence="7">The sequence shown here is derived from an EMBL/GenBank/DDBJ whole genome shotgun (WGS) entry which is preliminary data.</text>
</comment>
<evidence type="ECO:0000259" key="5">
    <source>
        <dbReference type="PROSITE" id="PS50053"/>
    </source>
</evidence>
<keyword evidence="3" id="KW-0862">Zinc</keyword>
<protein>
    <submittedName>
        <fullName evidence="7">Putative Polyubiquitin</fullName>
    </submittedName>
</protein>
<dbReference type="InterPro" id="IPR013083">
    <property type="entry name" value="Znf_RING/FYVE/PHD"/>
</dbReference>
<evidence type="ECO:0000256" key="1">
    <source>
        <dbReference type="ARBA" id="ARBA00022723"/>
    </source>
</evidence>
<evidence type="ECO:0000313" key="8">
    <source>
        <dbReference type="Proteomes" id="UP000324800"/>
    </source>
</evidence>
<keyword evidence="2 4" id="KW-0863">Zinc-finger</keyword>
<dbReference type="Gene3D" id="3.10.20.90">
    <property type="entry name" value="Phosphatidylinositol 3-kinase Catalytic Subunit, Chain A, domain 1"/>
    <property type="match status" value="5"/>
</dbReference>
<dbReference type="SMART" id="SM00184">
    <property type="entry name" value="RING"/>
    <property type="match status" value="1"/>
</dbReference>
<evidence type="ECO:0000256" key="4">
    <source>
        <dbReference type="PROSITE-ProRule" id="PRU00175"/>
    </source>
</evidence>
<dbReference type="InterPro" id="IPR050158">
    <property type="entry name" value="Ubiquitin_ubiquitin-like"/>
</dbReference>
<dbReference type="Gene3D" id="3.30.40.10">
    <property type="entry name" value="Zinc/RING finger domain, C3HC4 (zinc finger)"/>
    <property type="match status" value="1"/>
</dbReference>
<dbReference type="InterPro" id="IPR019954">
    <property type="entry name" value="Ubiquitin_CS"/>
</dbReference>
<dbReference type="Proteomes" id="UP000324800">
    <property type="component" value="Unassembled WGS sequence"/>
</dbReference>
<dbReference type="InterPro" id="IPR001841">
    <property type="entry name" value="Znf_RING"/>
</dbReference>
<evidence type="ECO:0000256" key="3">
    <source>
        <dbReference type="ARBA" id="ARBA00022833"/>
    </source>
</evidence>
<dbReference type="InterPro" id="IPR019956">
    <property type="entry name" value="Ubiquitin_dom"/>
</dbReference>
<sequence>VANYILQQLDAKLVKMSFVAENGNAIQLQISRKGIKDGNGQERVELLTGFFSTQLSCKINKCIPRGQILVYLDKDMIIQVGIPFQVEDKVVELKRKISQKLSIPVEKQRLELKQDNGKIVLQNNSLLKDKQISQDSEIFLFTKPRDMEIRMPNSHTVDLTVQNDEKIGDVCKRACRDGKINPDGLFLHKDKIRLDENMIMGEIWWNYENDFTIEKKMIFAIVKTPKVERSEWIYEDEKVEELKKKIQQFDGAAPEYQILKKQNERRQKIVVRGDLTLTQNNVMNNQVLTLEYITLDLSVIFKGKQYDLKNVNSSVTVAQLKQITFEKAGFKGSIEDNEIIEGKSDPYQWKYFNAKDNQRLCDVEIKKGMILSIVDKKEDLIFKLKVQNEQDVIIEFDVGSKMNIEQLKQIIQDKWKISPYKQILKFNVKQLEDNKTLQDYNIQNESIICLEVGDRMQIYVKTLENKIFTLIVLPDETIHSVKEKIQEEEGIQIENQIFVFTGKQLQDNNKTLQDCNIQNDATLYLVMRVKGGGQMQIYVKTLSVRIINLMVSSDDTVLSVKQQIQEREGIPVGQQRLVFYGKELQDNNMTLQDCNIQNDATLYLVMRVKGGGQMQIFVKTNSNKCISLMVSSDDSVLSVKQQIQEKERIPVDQQRLVFIGREIEDEQTLQDYNVQKEATLHQVMRLAGGGGPVLSFVDVEHTDAMVERQWSKSAPDWRKVKSGLAIEGKCENKDCKAKGQMVIFNAGFSDFDLELSEAKCPMCDKKIKPIKPGFNNCLWRIDFQKVNGVVSKIPWSKQGDSYKTYDQKEAGMADFTRLIIHTKVLVAERIKTEDKRGKSEEIIYAISKVCGLCHEEQKATYYHQNPVAVMKCGHSFHKLCSTAWSDRGLGCPICDEPFEELKDLKESNEKYKYDN</sequence>
<feature type="domain" description="Ubiquitin-like" evidence="5">
    <location>
        <begin position="66"/>
        <end position="147"/>
    </location>
</feature>
<evidence type="ECO:0000313" key="7">
    <source>
        <dbReference type="EMBL" id="KAA6395456.1"/>
    </source>
</evidence>
<keyword evidence="1" id="KW-0479">Metal-binding</keyword>
<reference evidence="7 8" key="1">
    <citation type="submission" date="2019-03" db="EMBL/GenBank/DDBJ databases">
        <title>Single cell metagenomics reveals metabolic interactions within the superorganism composed of flagellate Streblomastix strix and complex community of Bacteroidetes bacteria on its surface.</title>
        <authorList>
            <person name="Treitli S.C."/>
            <person name="Kolisko M."/>
            <person name="Husnik F."/>
            <person name="Keeling P."/>
            <person name="Hampl V."/>
        </authorList>
    </citation>
    <scope>NUCLEOTIDE SEQUENCE [LARGE SCALE GENOMIC DNA]</scope>
    <source>
        <strain evidence="7">ST1C</strain>
    </source>
</reference>
<feature type="domain" description="Ubiquitin-like" evidence="5">
    <location>
        <begin position="614"/>
        <end position="689"/>
    </location>
</feature>
<name>A0A5J4WLF2_9EUKA</name>
<feature type="domain" description="RING-type" evidence="6">
    <location>
        <begin position="850"/>
        <end position="895"/>
    </location>
</feature>
<proteinExistence type="predicted"/>
<feature type="non-terminal residue" evidence="7">
    <location>
        <position position="1"/>
    </location>
</feature>
<feature type="domain" description="Ubiquitin-like" evidence="5">
    <location>
        <begin position="382"/>
        <end position="448"/>
    </location>
</feature>
<dbReference type="PROSITE" id="PS00299">
    <property type="entry name" value="UBIQUITIN_1"/>
    <property type="match status" value="2"/>
</dbReference>
<organism evidence="7 8">
    <name type="scientific">Streblomastix strix</name>
    <dbReference type="NCBI Taxonomy" id="222440"/>
    <lineage>
        <taxon>Eukaryota</taxon>
        <taxon>Metamonada</taxon>
        <taxon>Preaxostyla</taxon>
        <taxon>Oxymonadida</taxon>
        <taxon>Streblomastigidae</taxon>
        <taxon>Streblomastix</taxon>
    </lineage>
</organism>
<dbReference type="Pfam" id="PF00240">
    <property type="entry name" value="ubiquitin"/>
    <property type="match status" value="4"/>
</dbReference>
<dbReference type="InterPro" id="IPR000626">
    <property type="entry name" value="Ubiquitin-like_dom"/>
</dbReference>
<dbReference type="GO" id="GO:0008270">
    <property type="term" value="F:zinc ion binding"/>
    <property type="evidence" value="ECO:0007669"/>
    <property type="project" value="UniProtKB-KW"/>
</dbReference>
<feature type="domain" description="Ubiquitin-like" evidence="5">
    <location>
        <begin position="535"/>
        <end position="611"/>
    </location>
</feature>
<dbReference type="Pfam" id="PF14560">
    <property type="entry name" value="Ubiquitin_2"/>
    <property type="match status" value="1"/>
</dbReference>
<dbReference type="FunFam" id="3.10.20.90:FF:000211">
    <property type="entry name" value="Polyubiquitin 9"/>
    <property type="match status" value="2"/>
</dbReference>
<dbReference type="PROSITE" id="PS50053">
    <property type="entry name" value="UBIQUITIN_2"/>
    <property type="match status" value="5"/>
</dbReference>
<evidence type="ECO:0000259" key="6">
    <source>
        <dbReference type="PROSITE" id="PS50089"/>
    </source>
</evidence>
<dbReference type="InterPro" id="IPR029071">
    <property type="entry name" value="Ubiquitin-like_domsf"/>
</dbReference>
<dbReference type="PRINTS" id="PR00348">
    <property type="entry name" value="UBIQUITIN"/>
</dbReference>
<dbReference type="InterPro" id="IPR018957">
    <property type="entry name" value="Znf_C3HC4_RING-type"/>
</dbReference>
<gene>
    <name evidence="7" type="ORF">EZS28_009014</name>
</gene>
<accession>A0A5J4WLF2</accession>
<dbReference type="Pfam" id="PF00097">
    <property type="entry name" value="zf-C3HC4"/>
    <property type="match status" value="1"/>
</dbReference>
<dbReference type="PANTHER" id="PTHR10666">
    <property type="entry name" value="UBIQUITIN"/>
    <property type="match status" value="1"/>
</dbReference>